<dbReference type="InterPro" id="IPR046291">
    <property type="entry name" value="DUF6328"/>
</dbReference>
<evidence type="ECO:0000313" key="2">
    <source>
        <dbReference type="EMBL" id="MBT0773825.1"/>
    </source>
</evidence>
<dbReference type="EMBL" id="JAHBAY010000020">
    <property type="protein sequence ID" value="MBT0773825.1"/>
    <property type="molecule type" value="Genomic_DNA"/>
</dbReference>
<proteinExistence type="predicted"/>
<evidence type="ECO:0000313" key="3">
    <source>
        <dbReference type="Proteomes" id="UP001197247"/>
    </source>
</evidence>
<keyword evidence="1" id="KW-0812">Transmembrane</keyword>
<sequence>MNTHRPDETPDERADRNFGDVLQELRVTQTGVQILFAFLLTLPLQSRFETLDEWERDIYVASLLLSAVATICLIAPVAYHRAMFARHKKPKVVEVASRFAVGGLFFLALAICCAVDLVLDLVLGRGVALGIAGLLGTLILLTWAAFPLLERTGENQRGPGDH</sequence>
<evidence type="ECO:0008006" key="4">
    <source>
        <dbReference type="Google" id="ProtNLM"/>
    </source>
</evidence>
<protein>
    <recommendedName>
        <fullName evidence="4">Sodium:proton antiporter</fullName>
    </recommendedName>
</protein>
<dbReference type="Pfam" id="PF19853">
    <property type="entry name" value="DUF6328"/>
    <property type="match status" value="1"/>
</dbReference>
<organism evidence="2 3">
    <name type="scientific">Kineosporia corallincola</name>
    <dbReference type="NCBI Taxonomy" id="2835133"/>
    <lineage>
        <taxon>Bacteria</taxon>
        <taxon>Bacillati</taxon>
        <taxon>Actinomycetota</taxon>
        <taxon>Actinomycetes</taxon>
        <taxon>Kineosporiales</taxon>
        <taxon>Kineosporiaceae</taxon>
        <taxon>Kineosporia</taxon>
    </lineage>
</organism>
<evidence type="ECO:0000256" key="1">
    <source>
        <dbReference type="SAM" id="Phobius"/>
    </source>
</evidence>
<accession>A0ABS5TST3</accession>
<comment type="caution">
    <text evidence="2">The sequence shown here is derived from an EMBL/GenBank/DDBJ whole genome shotgun (WGS) entry which is preliminary data.</text>
</comment>
<dbReference type="Proteomes" id="UP001197247">
    <property type="component" value="Unassembled WGS sequence"/>
</dbReference>
<feature type="transmembrane region" description="Helical" evidence="1">
    <location>
        <begin position="125"/>
        <end position="149"/>
    </location>
</feature>
<gene>
    <name evidence="2" type="ORF">KIH74_33075</name>
</gene>
<name>A0ABS5TST3_9ACTN</name>
<keyword evidence="1" id="KW-1133">Transmembrane helix</keyword>
<dbReference type="RefSeq" id="WP_214160365.1">
    <property type="nucleotide sequence ID" value="NZ_JAHBAY010000020.1"/>
</dbReference>
<feature type="transmembrane region" description="Helical" evidence="1">
    <location>
        <begin position="58"/>
        <end position="79"/>
    </location>
</feature>
<feature type="transmembrane region" description="Helical" evidence="1">
    <location>
        <begin position="99"/>
        <end position="119"/>
    </location>
</feature>
<reference evidence="2 3" key="1">
    <citation type="submission" date="2021-05" db="EMBL/GenBank/DDBJ databases">
        <title>Kineosporia and Streptomyces sp. nov. two new marine actinobacteria isolated from Coral.</title>
        <authorList>
            <person name="Buangrab K."/>
            <person name="Sutthacheep M."/>
            <person name="Yeemin T."/>
            <person name="Harunari E."/>
            <person name="Igarashi Y."/>
            <person name="Kanchanasin P."/>
            <person name="Tanasupawat S."/>
            <person name="Phongsopitanun W."/>
        </authorList>
    </citation>
    <scope>NUCLEOTIDE SEQUENCE [LARGE SCALE GENOMIC DNA]</scope>
    <source>
        <strain evidence="2 3">J2-2</strain>
    </source>
</reference>
<keyword evidence="1" id="KW-0472">Membrane</keyword>
<keyword evidence="3" id="KW-1185">Reference proteome</keyword>